<proteinExistence type="predicted"/>
<evidence type="ECO:0000313" key="3">
    <source>
        <dbReference type="Proteomes" id="UP001432027"/>
    </source>
</evidence>
<evidence type="ECO:0000256" key="1">
    <source>
        <dbReference type="SAM" id="MobiDB-lite"/>
    </source>
</evidence>
<dbReference type="EMBL" id="BTSX01000002">
    <property type="protein sequence ID" value="GMS84534.1"/>
    <property type="molecule type" value="Genomic_DNA"/>
</dbReference>
<dbReference type="Proteomes" id="UP001432027">
    <property type="component" value="Unassembled WGS sequence"/>
</dbReference>
<feature type="compositionally biased region" description="Polar residues" evidence="1">
    <location>
        <begin position="44"/>
        <end position="57"/>
    </location>
</feature>
<dbReference type="AlphaFoldDB" id="A0AAV5SWA9"/>
<evidence type="ECO:0000313" key="2">
    <source>
        <dbReference type="EMBL" id="GMS84534.1"/>
    </source>
</evidence>
<protein>
    <submittedName>
        <fullName evidence="2">Uncharacterized protein</fullName>
    </submittedName>
</protein>
<organism evidence="2 3">
    <name type="scientific">Pristionchus entomophagus</name>
    <dbReference type="NCBI Taxonomy" id="358040"/>
    <lineage>
        <taxon>Eukaryota</taxon>
        <taxon>Metazoa</taxon>
        <taxon>Ecdysozoa</taxon>
        <taxon>Nematoda</taxon>
        <taxon>Chromadorea</taxon>
        <taxon>Rhabditida</taxon>
        <taxon>Rhabditina</taxon>
        <taxon>Diplogasteromorpha</taxon>
        <taxon>Diplogasteroidea</taxon>
        <taxon>Neodiplogasteridae</taxon>
        <taxon>Pristionchus</taxon>
    </lineage>
</organism>
<feature type="non-terminal residue" evidence="2">
    <location>
        <position position="1"/>
    </location>
</feature>
<accession>A0AAV5SWA9</accession>
<sequence>PSPRLEWCLLPFASSKMCCCCGCCVNKEPISKKAPPNLADSGKDGTSSKGAVTQQPGGSKASKPVAGSVEQKTKKDSDGANYENVSIMK</sequence>
<gene>
    <name evidence="2" type="ORF">PENTCL1PPCAC_6709</name>
</gene>
<name>A0AAV5SWA9_9BILA</name>
<feature type="region of interest" description="Disordered" evidence="1">
    <location>
        <begin position="27"/>
        <end position="89"/>
    </location>
</feature>
<reference evidence="2" key="1">
    <citation type="submission" date="2023-10" db="EMBL/GenBank/DDBJ databases">
        <title>Genome assembly of Pristionchus species.</title>
        <authorList>
            <person name="Yoshida K."/>
            <person name="Sommer R.J."/>
        </authorList>
    </citation>
    <scope>NUCLEOTIDE SEQUENCE</scope>
    <source>
        <strain evidence="2">RS0144</strain>
    </source>
</reference>
<keyword evidence="3" id="KW-1185">Reference proteome</keyword>
<comment type="caution">
    <text evidence="2">The sequence shown here is derived from an EMBL/GenBank/DDBJ whole genome shotgun (WGS) entry which is preliminary data.</text>
</comment>